<dbReference type="NCBIfam" id="TIGR01907">
    <property type="entry name" value="casE_Cse3"/>
    <property type="match status" value="1"/>
</dbReference>
<dbReference type="Gene3D" id="3.30.70.1200">
    <property type="entry name" value="Crispr-associated protein, domain 1"/>
    <property type="match status" value="1"/>
</dbReference>
<dbReference type="EMBL" id="CP070496">
    <property type="protein sequence ID" value="QSB06529.1"/>
    <property type="molecule type" value="Genomic_DNA"/>
</dbReference>
<dbReference type="KEGG" id="nav:JQS30_06390"/>
<name>A0A895XT92_9ACTN</name>
<evidence type="ECO:0000313" key="1">
    <source>
        <dbReference type="EMBL" id="QSB06529.1"/>
    </source>
</evidence>
<dbReference type="AlphaFoldDB" id="A0A895XT92"/>
<organism evidence="1 2">
    <name type="scientific">Natronoglycomyces albus</name>
    <dbReference type="NCBI Taxonomy" id="2811108"/>
    <lineage>
        <taxon>Bacteria</taxon>
        <taxon>Bacillati</taxon>
        <taxon>Actinomycetota</taxon>
        <taxon>Actinomycetes</taxon>
        <taxon>Glycomycetales</taxon>
        <taxon>Glycomycetaceae</taxon>
        <taxon>Natronoglycomyces</taxon>
    </lineage>
</organism>
<evidence type="ECO:0000313" key="2">
    <source>
        <dbReference type="Proteomes" id="UP000662939"/>
    </source>
</evidence>
<dbReference type="RefSeq" id="WP_213172540.1">
    <property type="nucleotide sequence ID" value="NZ_CP070496.1"/>
</dbReference>
<dbReference type="Proteomes" id="UP000662939">
    <property type="component" value="Chromosome"/>
</dbReference>
<dbReference type="SUPFAM" id="SSF117987">
    <property type="entry name" value="CRISPR-associated protein"/>
    <property type="match status" value="2"/>
</dbReference>
<keyword evidence="2" id="KW-1185">Reference proteome</keyword>
<accession>A0A895XT92</accession>
<protein>
    <submittedName>
        <fullName evidence="1">Type I-E CRISPR-associated protein Cas6/Cse3/CasE</fullName>
    </submittedName>
</protein>
<dbReference type="CDD" id="cd09727">
    <property type="entry name" value="Cas6_I-E"/>
    <property type="match status" value="1"/>
</dbReference>
<gene>
    <name evidence="1" type="primary">cas6e</name>
    <name evidence="1" type="ORF">JQS30_06390</name>
</gene>
<dbReference type="InterPro" id="IPR010179">
    <property type="entry name" value="CRISPR-assoc_prot_Cse3"/>
</dbReference>
<dbReference type="Pfam" id="PF08798">
    <property type="entry name" value="CRISPR_assoc"/>
    <property type="match status" value="1"/>
</dbReference>
<reference evidence="1" key="1">
    <citation type="submission" date="2021-02" db="EMBL/GenBank/DDBJ databases">
        <title>Natronoglycomyces albus gen. nov., sp. nov, a haloalkaliphilic actinobacterium from a soda solonchak soil.</title>
        <authorList>
            <person name="Sorokin D.Y."/>
            <person name="Khijniak T.V."/>
            <person name="Zakharycheva A.P."/>
            <person name="Boueva O.V."/>
            <person name="Ariskina E.V."/>
            <person name="Hahnke R.L."/>
            <person name="Bunk B."/>
            <person name="Sproer C."/>
            <person name="Schumann P."/>
            <person name="Evtushenko L.I."/>
            <person name="Kublanov I.V."/>
        </authorList>
    </citation>
    <scope>NUCLEOTIDE SEQUENCE</scope>
    <source>
        <strain evidence="1">DSM 106290</strain>
    </source>
</reference>
<dbReference type="SMART" id="SM01101">
    <property type="entry name" value="CRISPR_assoc"/>
    <property type="match status" value="1"/>
</dbReference>
<proteinExistence type="predicted"/>
<sequence>MSPWLTQLILDSRHRQVHWLMADAGRQHKWLMRLAEENLGDQPRRAAGLLYRIEHTATRTLALVQTHQEPRLARLPEEGVTTAATRSLGPLIEQLATGQRIRYRIVANATKRWGNSAPDKAMIGKLHTLRGAAAEQWWIGRAANCGLDTGPFDARQLPDARVRGRGRHAQTQFDGTATIADVDALRDAIKTGIGRSQSFGCGLLSIAPVSTSKPAAL</sequence>
<dbReference type="Gene3D" id="3.30.70.1210">
    <property type="entry name" value="Crispr-associated protein, domain 2"/>
    <property type="match status" value="1"/>
</dbReference>